<evidence type="ECO:0000256" key="2">
    <source>
        <dbReference type="ARBA" id="ARBA00023002"/>
    </source>
</evidence>
<sequence length="306" mass="33230">MNEMFEIKFWGRGGQGVVIASIILGKAAVLFNKYALSAPKFGAERGGAPVTADFRLADDKISARYPIANPDCIVVLDEGLITPEIIDSLRDNGCLIINSAKPPKDFFYLGPFRVATIDAKNIAAKYGIGTRELPITNTTILGAVAKALENALGITIDILCQAIIESGDIPPHKINDNIASAKEAFEKTAIKMSTNSIRPNLSMPTAIEEVDKLLELSKIISISLRDTTGNKTGLWRTVKPVIDYAKCKNRGLKCGICRKFCPEPAILVDENGKVTIDYDHCKGCGVCSEECPLKAIEMRPDVETEE</sequence>
<dbReference type="Proteomes" id="UP000231550">
    <property type="component" value="Unassembled WGS sequence"/>
</dbReference>
<dbReference type="Pfam" id="PF01558">
    <property type="entry name" value="POR"/>
    <property type="match status" value="1"/>
</dbReference>
<dbReference type="NCBIfam" id="TIGR02175">
    <property type="entry name" value="PorC_KorC"/>
    <property type="match status" value="1"/>
</dbReference>
<dbReference type="PANTHER" id="PTHR43366:SF1">
    <property type="entry name" value="PYRUVATE SYNTHASE SUBUNIT PORC"/>
    <property type="match status" value="1"/>
</dbReference>
<dbReference type="InterPro" id="IPR017900">
    <property type="entry name" value="4Fe4S_Fe_S_CS"/>
</dbReference>
<reference evidence="6 7" key="1">
    <citation type="submission" date="2017-09" db="EMBL/GenBank/DDBJ databases">
        <title>Depth-based differentiation of microbial function through sediment-hosted aquifers and enrichment of novel symbionts in the deep terrestrial subsurface.</title>
        <authorList>
            <person name="Probst A.J."/>
            <person name="Ladd B."/>
            <person name="Jarett J.K."/>
            <person name="Geller-Mcgrath D.E."/>
            <person name="Sieber C.M."/>
            <person name="Emerson J.B."/>
            <person name="Anantharaman K."/>
            <person name="Thomas B.C."/>
            <person name="Malmstrom R."/>
            <person name="Stieglmeier M."/>
            <person name="Klingl A."/>
            <person name="Woyke T."/>
            <person name="Ryan C.M."/>
            <person name="Banfield J.F."/>
        </authorList>
    </citation>
    <scope>NUCLEOTIDE SEQUENCE [LARGE SCALE GENOMIC DNA]</scope>
    <source>
        <strain evidence="6">CG11_big_fil_rev_8_21_14_0_20_44_10</strain>
    </source>
</reference>
<evidence type="ECO:0000313" key="6">
    <source>
        <dbReference type="EMBL" id="PIQ74794.1"/>
    </source>
</evidence>
<gene>
    <name evidence="6" type="ORF">COV85_00090</name>
</gene>
<proteinExistence type="predicted"/>
<dbReference type="SUPFAM" id="SSF54862">
    <property type="entry name" value="4Fe-4S ferredoxins"/>
    <property type="match status" value="1"/>
</dbReference>
<accession>A0A2H0KTN9</accession>
<name>A0A2H0KTN9_9BACT</name>
<dbReference type="GO" id="GO:0016625">
    <property type="term" value="F:oxidoreductase activity, acting on the aldehyde or oxo group of donors, iron-sulfur protein as acceptor"/>
    <property type="evidence" value="ECO:0007669"/>
    <property type="project" value="InterPro"/>
</dbReference>
<organism evidence="6 7">
    <name type="scientific">Candidatus Portnoybacteria bacterium CG11_big_fil_rev_8_21_14_0_20_44_10</name>
    <dbReference type="NCBI Taxonomy" id="1974818"/>
    <lineage>
        <taxon>Bacteria</taxon>
        <taxon>Candidatus Portnoyibacteriota</taxon>
    </lineage>
</organism>
<keyword evidence="3" id="KW-0408">Iron</keyword>
<dbReference type="GO" id="GO:0046872">
    <property type="term" value="F:metal ion binding"/>
    <property type="evidence" value="ECO:0007669"/>
    <property type="project" value="UniProtKB-KW"/>
</dbReference>
<keyword evidence="2" id="KW-0560">Oxidoreductase</keyword>
<evidence type="ECO:0000256" key="1">
    <source>
        <dbReference type="ARBA" id="ARBA00022723"/>
    </source>
</evidence>
<keyword evidence="4" id="KW-0411">Iron-sulfur</keyword>
<dbReference type="InterPro" id="IPR011894">
    <property type="entry name" value="PorC_KorC"/>
</dbReference>
<dbReference type="PANTHER" id="PTHR43366">
    <property type="entry name" value="PYRUVATE SYNTHASE SUBUNIT PORC"/>
    <property type="match status" value="1"/>
</dbReference>
<evidence type="ECO:0000313" key="7">
    <source>
        <dbReference type="Proteomes" id="UP000231550"/>
    </source>
</evidence>
<evidence type="ECO:0000256" key="4">
    <source>
        <dbReference type="ARBA" id="ARBA00023014"/>
    </source>
</evidence>
<dbReference type="SUPFAM" id="SSF53323">
    <property type="entry name" value="Pyruvate-ferredoxin oxidoreductase, PFOR, domain III"/>
    <property type="match status" value="1"/>
</dbReference>
<feature type="domain" description="4Fe-4S ferredoxin-type" evidence="5">
    <location>
        <begin position="238"/>
        <end position="271"/>
    </location>
</feature>
<dbReference type="AlphaFoldDB" id="A0A2H0KTN9"/>
<feature type="domain" description="4Fe-4S ferredoxin-type" evidence="5">
    <location>
        <begin position="272"/>
        <end position="301"/>
    </location>
</feature>
<dbReference type="InterPro" id="IPR002869">
    <property type="entry name" value="Pyrv_flavodox_OxRed_cen"/>
</dbReference>
<dbReference type="PROSITE" id="PS00198">
    <property type="entry name" value="4FE4S_FER_1"/>
    <property type="match status" value="1"/>
</dbReference>
<dbReference type="Pfam" id="PF00037">
    <property type="entry name" value="Fer4"/>
    <property type="match status" value="1"/>
</dbReference>
<dbReference type="Gene3D" id="3.40.920.10">
    <property type="entry name" value="Pyruvate-ferredoxin oxidoreductase, PFOR, domain III"/>
    <property type="match status" value="1"/>
</dbReference>
<dbReference type="InterPro" id="IPR019752">
    <property type="entry name" value="Pyrv/ketoisovalerate_OxRed_cat"/>
</dbReference>
<dbReference type="NCBIfam" id="TIGR02179">
    <property type="entry name" value="PorD_KorD"/>
    <property type="match status" value="1"/>
</dbReference>
<dbReference type="Gene3D" id="3.30.70.20">
    <property type="match status" value="1"/>
</dbReference>
<dbReference type="EMBL" id="PCVN01000002">
    <property type="protein sequence ID" value="PIQ74794.1"/>
    <property type="molecule type" value="Genomic_DNA"/>
</dbReference>
<dbReference type="PROSITE" id="PS51379">
    <property type="entry name" value="4FE4S_FER_2"/>
    <property type="match status" value="2"/>
</dbReference>
<comment type="caution">
    <text evidence="6">The sequence shown here is derived from an EMBL/GenBank/DDBJ whole genome shotgun (WGS) entry which is preliminary data.</text>
</comment>
<protein>
    <recommendedName>
        <fullName evidence="5">4Fe-4S ferredoxin-type domain-containing protein</fullName>
    </recommendedName>
</protein>
<dbReference type="GO" id="GO:0051539">
    <property type="term" value="F:4 iron, 4 sulfur cluster binding"/>
    <property type="evidence" value="ECO:0007669"/>
    <property type="project" value="InterPro"/>
</dbReference>
<dbReference type="InterPro" id="IPR017896">
    <property type="entry name" value="4Fe4S_Fe-S-bd"/>
</dbReference>
<evidence type="ECO:0000256" key="3">
    <source>
        <dbReference type="ARBA" id="ARBA00023004"/>
    </source>
</evidence>
<evidence type="ECO:0000259" key="5">
    <source>
        <dbReference type="PROSITE" id="PS51379"/>
    </source>
</evidence>
<dbReference type="InterPro" id="IPR051626">
    <property type="entry name" value="Oxidoreductase_gamma_subunit"/>
</dbReference>
<keyword evidence="1" id="KW-0479">Metal-binding</keyword>
<dbReference type="InterPro" id="IPR011898">
    <property type="entry name" value="PorD_KorD"/>
</dbReference>